<dbReference type="Pfam" id="PF13411">
    <property type="entry name" value="MerR_1"/>
    <property type="match status" value="1"/>
</dbReference>
<organism evidence="7 8">
    <name type="scientific">Acinetobacter bohemicus</name>
    <dbReference type="NCBI Taxonomy" id="1435036"/>
    <lineage>
        <taxon>Bacteria</taxon>
        <taxon>Pseudomonadati</taxon>
        <taxon>Pseudomonadota</taxon>
        <taxon>Gammaproteobacteria</taxon>
        <taxon>Moraxellales</taxon>
        <taxon>Moraxellaceae</taxon>
        <taxon>Acinetobacter</taxon>
    </lineage>
</organism>
<evidence type="ECO:0000256" key="3">
    <source>
        <dbReference type="ARBA" id="ARBA00023004"/>
    </source>
</evidence>
<dbReference type="NCBIfam" id="TIGR01950">
    <property type="entry name" value="SoxR"/>
    <property type="match status" value="1"/>
</dbReference>
<evidence type="ECO:0000313" key="8">
    <source>
        <dbReference type="Proteomes" id="UP000182827"/>
    </source>
</evidence>
<dbReference type="CDD" id="cd01110">
    <property type="entry name" value="HTH_SoxR"/>
    <property type="match status" value="1"/>
</dbReference>
<dbReference type="GO" id="GO:0006979">
    <property type="term" value="P:response to oxidative stress"/>
    <property type="evidence" value="ECO:0007669"/>
    <property type="project" value="InterPro"/>
</dbReference>
<dbReference type="RefSeq" id="WP_074947404.1">
    <property type="nucleotide sequence ID" value="NZ_CAJJDZ010000002.1"/>
</dbReference>
<name>A0A1I6VS25_9GAMM</name>
<keyword evidence="4" id="KW-0411">Iron-sulfur</keyword>
<proteinExistence type="predicted"/>
<dbReference type="GO" id="GO:0003677">
    <property type="term" value="F:DNA binding"/>
    <property type="evidence" value="ECO:0007669"/>
    <property type="project" value="UniProtKB-KW"/>
</dbReference>
<dbReference type="GO" id="GO:0051537">
    <property type="term" value="F:2 iron, 2 sulfur cluster binding"/>
    <property type="evidence" value="ECO:0007669"/>
    <property type="project" value="UniProtKB-KW"/>
</dbReference>
<dbReference type="PROSITE" id="PS50937">
    <property type="entry name" value="HTH_MERR_2"/>
    <property type="match status" value="1"/>
</dbReference>
<dbReference type="InterPro" id="IPR009061">
    <property type="entry name" value="DNA-bd_dom_put_sf"/>
</dbReference>
<keyword evidence="3" id="KW-0408">Iron</keyword>
<keyword evidence="5" id="KW-0238">DNA-binding</keyword>
<feature type="domain" description="HTH merR-type" evidence="6">
    <location>
        <begin position="9"/>
        <end position="77"/>
    </location>
</feature>
<evidence type="ECO:0000256" key="2">
    <source>
        <dbReference type="ARBA" id="ARBA00022714"/>
    </source>
</evidence>
<dbReference type="InterPro" id="IPR047057">
    <property type="entry name" value="MerR_fam"/>
</dbReference>
<dbReference type="InterPro" id="IPR010211">
    <property type="entry name" value="Redox-sen_tscrpt-act_SoxR"/>
</dbReference>
<evidence type="ECO:0000313" key="7">
    <source>
        <dbReference type="EMBL" id="SFT16391.1"/>
    </source>
</evidence>
<evidence type="ECO:0000256" key="5">
    <source>
        <dbReference type="ARBA" id="ARBA00023125"/>
    </source>
</evidence>
<gene>
    <name evidence="7" type="ORF">SAMN05444586_103124</name>
</gene>
<dbReference type="InterPro" id="IPR000551">
    <property type="entry name" value="MerR-type_HTH_dom"/>
</dbReference>
<dbReference type="EMBL" id="FOZU01000031">
    <property type="protein sequence ID" value="SFT16391.1"/>
    <property type="molecule type" value="Genomic_DNA"/>
</dbReference>
<accession>A0A1I6VS25</accession>
<dbReference type="PRINTS" id="PR00040">
    <property type="entry name" value="HTHMERR"/>
</dbReference>
<reference evidence="8" key="1">
    <citation type="submission" date="2016-10" db="EMBL/GenBank/DDBJ databases">
        <authorList>
            <person name="Varghese N."/>
            <person name="Submissions S."/>
        </authorList>
    </citation>
    <scope>NUCLEOTIDE SEQUENCE [LARGE SCALE GENOMIC DNA]</scope>
    <source>
        <strain evidence="8">ANC 5076</strain>
    </source>
</reference>
<keyword evidence="8" id="KW-1185">Reference proteome</keyword>
<dbReference type="PANTHER" id="PTHR30204:SF0">
    <property type="entry name" value="REDOX-SENSITIVE TRANSCRIPTIONAL ACTIVATOR SOXR"/>
    <property type="match status" value="1"/>
</dbReference>
<keyword evidence="2" id="KW-0001">2Fe-2S</keyword>
<evidence type="ECO:0000259" key="6">
    <source>
        <dbReference type="PROSITE" id="PS50937"/>
    </source>
</evidence>
<evidence type="ECO:0000256" key="4">
    <source>
        <dbReference type="ARBA" id="ARBA00023014"/>
    </source>
</evidence>
<evidence type="ECO:0000256" key="1">
    <source>
        <dbReference type="ARBA" id="ARBA00014474"/>
    </source>
</evidence>
<dbReference type="SUPFAM" id="SSF46955">
    <property type="entry name" value="Putative DNA-binding domain"/>
    <property type="match status" value="1"/>
</dbReference>
<sequence length="170" mass="19657">MTEKDAHQWITIGELAQRSGVSVPAIRFYEEKELIWSIRTEGKQRRYQRAMLRRVAIIKVAQQVGMRLQQVKEAFSVLPKNKVASKADWQKMSQQWQASLDVQIVSLLQLRQQLDWCIGCGCLSLQQCPLRNPNDQMADQSAGAHFQQILLQLEEKQQHLSIQQPCVEED</sequence>
<protein>
    <recommendedName>
        <fullName evidence="1">Redox-sensitive transcriptional activator SoxR</fullName>
    </recommendedName>
</protein>
<keyword evidence="2" id="KW-0479">Metal-binding</keyword>
<dbReference type="Gene3D" id="1.10.1660.10">
    <property type="match status" value="1"/>
</dbReference>
<dbReference type="Proteomes" id="UP000182827">
    <property type="component" value="Unassembled WGS sequence"/>
</dbReference>
<dbReference type="SMART" id="SM00422">
    <property type="entry name" value="HTH_MERR"/>
    <property type="match status" value="1"/>
</dbReference>
<dbReference type="AlphaFoldDB" id="A0A1I6VS25"/>
<dbReference type="PANTHER" id="PTHR30204">
    <property type="entry name" value="REDOX-CYCLING DRUG-SENSING TRANSCRIPTIONAL ACTIVATOR SOXR"/>
    <property type="match status" value="1"/>
</dbReference>
<dbReference type="GO" id="GO:0003700">
    <property type="term" value="F:DNA-binding transcription factor activity"/>
    <property type="evidence" value="ECO:0007669"/>
    <property type="project" value="InterPro"/>
</dbReference>
<dbReference type="GO" id="GO:0046872">
    <property type="term" value="F:metal ion binding"/>
    <property type="evidence" value="ECO:0007669"/>
    <property type="project" value="UniProtKB-KW"/>
</dbReference>